<proteinExistence type="predicted"/>
<protein>
    <recommendedName>
        <fullName evidence="3">F-box domain-containing protein</fullName>
    </recommendedName>
</protein>
<name>A0A1L7U5I8_FUSMA</name>
<evidence type="ECO:0000313" key="1">
    <source>
        <dbReference type="EMBL" id="CVL02781.1"/>
    </source>
</evidence>
<dbReference type="GeneID" id="65079524"/>
<dbReference type="EMBL" id="FCQH01000013">
    <property type="protein sequence ID" value="CVL02781.1"/>
    <property type="molecule type" value="Genomic_DNA"/>
</dbReference>
<dbReference type="AlphaFoldDB" id="A0A1L7U5I8"/>
<dbReference type="RefSeq" id="XP_041687795.1">
    <property type="nucleotide sequence ID" value="XM_041822079.1"/>
</dbReference>
<accession>A0A1L7U5I8</accession>
<gene>
    <name evidence="1" type="ORF">FMAN_00251</name>
</gene>
<organism evidence="1 2">
    <name type="scientific">Fusarium mangiferae</name>
    <name type="common">Mango malformation disease fungus</name>
    <dbReference type="NCBI Taxonomy" id="192010"/>
    <lineage>
        <taxon>Eukaryota</taxon>
        <taxon>Fungi</taxon>
        <taxon>Dikarya</taxon>
        <taxon>Ascomycota</taxon>
        <taxon>Pezizomycotina</taxon>
        <taxon>Sordariomycetes</taxon>
        <taxon>Hypocreomycetidae</taxon>
        <taxon>Hypocreales</taxon>
        <taxon>Nectriaceae</taxon>
        <taxon>Fusarium</taxon>
        <taxon>Fusarium fujikuroi species complex</taxon>
    </lineage>
</organism>
<evidence type="ECO:0008006" key="3">
    <source>
        <dbReference type="Google" id="ProtNLM"/>
    </source>
</evidence>
<sequence>MAQIQDIPSRWICDDRSQLSKTKNNSDSLFLNLPVETVLIIHSFLPASSQLCLLTTCRGIKVLLEYRNRTVPYSRLTLEQKREYKTFVIRQFPNAWLDEKTLRFREFQEEDLYPQPQGPPVGVQTGWNYPDLWRFAAGALLIRHRHVRMSLIYHRLEKKTRQQMSFLKSLLEPYHTDFSPGCHIHPSEKSGVVGHFESHPKLVSGRYLLFNKWTFTNPLRGGTVGLHKLRYFGVCEHQAMSELDWRAFVVRRGWGEEFGVRTHLYLRMWQPSRLNEELIICVHEAFKNPGRQVDGLCPYCLTEYSICKTTKRMQMRVWRDLGTEDSCWSPVWQTHLGKVDPQGLSRGDDCLEIRSRYGDTGVEG</sequence>
<evidence type="ECO:0000313" key="2">
    <source>
        <dbReference type="Proteomes" id="UP000184255"/>
    </source>
</evidence>
<reference evidence="2" key="1">
    <citation type="journal article" date="2016" name="Genome Biol. Evol.">
        <title>Comparative 'omics' of the Fusarium fujikuroi species complex highlights differences in genetic potential and metabolite synthesis.</title>
        <authorList>
            <person name="Niehaus E.-M."/>
            <person name="Muensterkoetter M."/>
            <person name="Proctor R.H."/>
            <person name="Brown D.W."/>
            <person name="Sharon A."/>
            <person name="Idan Y."/>
            <person name="Oren-Young L."/>
            <person name="Sieber C.M."/>
            <person name="Novak O."/>
            <person name="Pencik A."/>
            <person name="Tarkowska D."/>
            <person name="Hromadova K."/>
            <person name="Freeman S."/>
            <person name="Maymon M."/>
            <person name="Elazar M."/>
            <person name="Youssef S.A."/>
            <person name="El-Shabrawy E.S.M."/>
            <person name="Shalaby A.B.A."/>
            <person name="Houterman P."/>
            <person name="Brock N.L."/>
            <person name="Burkhardt I."/>
            <person name="Tsavkelova E.A."/>
            <person name="Dickschat J.S."/>
            <person name="Galuszka P."/>
            <person name="Gueldener U."/>
            <person name="Tudzynski B."/>
        </authorList>
    </citation>
    <scope>NUCLEOTIDE SEQUENCE [LARGE SCALE GENOMIC DNA]</scope>
    <source>
        <strain evidence="2">MRC7560</strain>
    </source>
</reference>
<comment type="caution">
    <text evidence="1">The sequence shown here is derived from an EMBL/GenBank/DDBJ whole genome shotgun (WGS) entry which is preliminary data.</text>
</comment>
<keyword evidence="2" id="KW-1185">Reference proteome</keyword>
<dbReference type="Proteomes" id="UP000184255">
    <property type="component" value="Unassembled WGS sequence"/>
</dbReference>
<dbReference type="VEuPathDB" id="FungiDB:FMAN_00251"/>